<evidence type="ECO:0000313" key="2">
    <source>
        <dbReference type="Proteomes" id="UP000030361"/>
    </source>
</evidence>
<gene>
    <name evidence="1" type="ORF">PL11_001815</name>
</gene>
<protein>
    <submittedName>
        <fullName evidence="1">Uncharacterized protein</fullName>
    </submittedName>
</protein>
<sequence length="247" mass="28595">MKLRNTLTTAGRKVHQEKIDISQLKLSHIKTHYDQPQMDWKNMLMIVPIPNKRYKSIVLDRARGLYALKQSPDQLIDYFKKEHPLACPRTLRELANFVGIKNYIPFVTGEVKFAPLKTNKECHHRAWVSVSPMSSCFPELGNNCSIHFDGVDELVLVDQTHHFVEHRVQDTIKLSGAQESYLYQAAQIVDNYEHVTIEFPKNHTIGDLDISAFFKFYAAHSIEIICDYLDYELAEEDLKAMINKLMS</sequence>
<organism evidence="1 2">
    <name type="scientific">Lentilactobacillus curieae</name>
    <dbReference type="NCBI Taxonomy" id="1138822"/>
    <lineage>
        <taxon>Bacteria</taxon>
        <taxon>Bacillati</taxon>
        <taxon>Bacillota</taxon>
        <taxon>Bacilli</taxon>
        <taxon>Lactobacillales</taxon>
        <taxon>Lactobacillaceae</taxon>
        <taxon>Lentilactobacillus</taxon>
    </lineage>
</organism>
<accession>A0A1S6QGL4</accession>
<reference evidence="1 2" key="1">
    <citation type="journal article" date="2015" name="Genome Announc.">
        <title>Genome Sequence of Lactobacillus curieae CCTCC M 2011381T, a Novel Producer of Gamma-aminobutyric Acid.</title>
        <authorList>
            <person name="Wang Y."/>
            <person name="Wang Y."/>
            <person name="Lang C."/>
            <person name="Wei D."/>
            <person name="Xu P."/>
            <person name="Xie J."/>
        </authorList>
    </citation>
    <scope>NUCLEOTIDE SEQUENCE [LARGE SCALE GENOMIC DNA]</scope>
    <source>
        <strain evidence="1 2">CCTCC M 2011381</strain>
    </source>
</reference>
<dbReference type="KEGG" id="lcu:PL11_001815"/>
<dbReference type="OrthoDB" id="2320498at2"/>
<proteinExistence type="predicted"/>
<dbReference type="RefSeq" id="WP_035165937.1">
    <property type="nucleotide sequence ID" value="NZ_CP018906.1"/>
</dbReference>
<dbReference type="Proteomes" id="UP000030361">
    <property type="component" value="Chromosome"/>
</dbReference>
<dbReference type="eggNOG" id="ENOG5030AIU">
    <property type="taxonomic scope" value="Bacteria"/>
</dbReference>
<dbReference type="AlphaFoldDB" id="A0A1S6QGL4"/>
<name>A0A1S6QGL4_9LACO</name>
<dbReference type="EMBL" id="CP018906">
    <property type="protein sequence ID" value="AQW20740.1"/>
    <property type="molecule type" value="Genomic_DNA"/>
</dbReference>
<evidence type="ECO:0000313" key="1">
    <source>
        <dbReference type="EMBL" id="AQW20740.1"/>
    </source>
</evidence>
<keyword evidence="2" id="KW-1185">Reference proteome</keyword>